<accession>A0A7C9EJ61</accession>
<protein>
    <submittedName>
        <fullName evidence="1">Uncharacterized protein</fullName>
    </submittedName>
</protein>
<proteinExistence type="predicted"/>
<dbReference type="AlphaFoldDB" id="A0A7C9EJ61"/>
<evidence type="ECO:0000313" key="1">
    <source>
        <dbReference type="EMBL" id="MBA4671281.1"/>
    </source>
</evidence>
<sequence>MPNEKTSTFSETLLLLPFNSSGAIHGSVPRTPPETKVLRFILDKPKSPTLHIGRCGSLILTSKLSHFKSKWTIFFECRYSMPKAASIAIMSLFRRSRDLSFLSRTFLSEPLTMYSVTVAKVPPAPSGTTP</sequence>
<organism evidence="1">
    <name type="scientific">Opuntia streptacantha</name>
    <name type="common">Prickly pear cactus</name>
    <name type="synonym">Opuntia cardona</name>
    <dbReference type="NCBI Taxonomy" id="393608"/>
    <lineage>
        <taxon>Eukaryota</taxon>
        <taxon>Viridiplantae</taxon>
        <taxon>Streptophyta</taxon>
        <taxon>Embryophyta</taxon>
        <taxon>Tracheophyta</taxon>
        <taxon>Spermatophyta</taxon>
        <taxon>Magnoliopsida</taxon>
        <taxon>eudicotyledons</taxon>
        <taxon>Gunneridae</taxon>
        <taxon>Pentapetalae</taxon>
        <taxon>Caryophyllales</taxon>
        <taxon>Cactineae</taxon>
        <taxon>Cactaceae</taxon>
        <taxon>Opuntioideae</taxon>
        <taxon>Opuntia</taxon>
    </lineage>
</organism>
<dbReference type="EMBL" id="GISG01250426">
    <property type="protein sequence ID" value="MBA4671281.1"/>
    <property type="molecule type" value="Transcribed_RNA"/>
</dbReference>
<reference evidence="1" key="1">
    <citation type="journal article" date="2013" name="J. Plant Res.">
        <title>Effect of fungi and light on seed germination of three Opuntia species from semiarid lands of central Mexico.</title>
        <authorList>
            <person name="Delgado-Sanchez P."/>
            <person name="Jimenez-Bremont J.F."/>
            <person name="Guerrero-Gonzalez Mde L."/>
            <person name="Flores J."/>
        </authorList>
    </citation>
    <scope>NUCLEOTIDE SEQUENCE</scope>
    <source>
        <tissue evidence="1">Cladode</tissue>
    </source>
</reference>
<reference evidence="1" key="2">
    <citation type="submission" date="2020-07" db="EMBL/GenBank/DDBJ databases">
        <authorList>
            <person name="Vera ALvarez R."/>
            <person name="Arias-Moreno D.M."/>
            <person name="Jimenez-Jacinto V."/>
            <person name="Jimenez-Bremont J.F."/>
            <person name="Swaminathan K."/>
            <person name="Moose S.P."/>
            <person name="Guerrero-Gonzalez M.L."/>
            <person name="Marino-Ramirez L."/>
            <person name="Landsman D."/>
            <person name="Rodriguez-Kessler M."/>
            <person name="Delgado-Sanchez P."/>
        </authorList>
    </citation>
    <scope>NUCLEOTIDE SEQUENCE</scope>
    <source>
        <tissue evidence="1">Cladode</tissue>
    </source>
</reference>
<name>A0A7C9EJ61_OPUST</name>